<dbReference type="Pfam" id="PF08448">
    <property type="entry name" value="PAS_4"/>
    <property type="match status" value="1"/>
</dbReference>
<dbReference type="RefSeq" id="WP_090996732.1">
    <property type="nucleotide sequence ID" value="NZ_FOPP01000011.1"/>
</dbReference>
<sequence length="184" mass="21194">MSEFLPEDFTFKTIVDGSPYPVYLCIGEDMIIAYANAATLRTWGKTDSVLGKPFIEAIPEIKNQPFNQLLLDVYHTGIPHFSTDKRADLVVDNQLQTFFFKFSYQPYRNLSGEIIGVFCMATDVSELVSNRERLIASEESLRMAIDAAELGTFDKDLVKGKIYWDPRCRELFNINHDNEVWKYQ</sequence>
<evidence type="ECO:0000259" key="1">
    <source>
        <dbReference type="Pfam" id="PF08448"/>
    </source>
</evidence>
<dbReference type="AlphaFoldDB" id="A0A1I2ZS07"/>
<dbReference type="Gene3D" id="3.30.450.20">
    <property type="entry name" value="PAS domain"/>
    <property type="match status" value="2"/>
</dbReference>
<dbReference type="InterPro" id="IPR035965">
    <property type="entry name" value="PAS-like_dom_sf"/>
</dbReference>
<reference evidence="2 3" key="1">
    <citation type="submission" date="2016-10" db="EMBL/GenBank/DDBJ databases">
        <authorList>
            <person name="de Groot N.N."/>
        </authorList>
    </citation>
    <scope>NUCLEOTIDE SEQUENCE [LARGE SCALE GENOMIC DNA]</scope>
    <source>
        <strain evidence="2 3">DSM 18684</strain>
    </source>
</reference>
<dbReference type="Proteomes" id="UP000199666">
    <property type="component" value="Unassembled WGS sequence"/>
</dbReference>
<dbReference type="EMBL" id="FOPP01000011">
    <property type="protein sequence ID" value="SFH39871.1"/>
    <property type="molecule type" value="Genomic_DNA"/>
</dbReference>
<dbReference type="OrthoDB" id="9813151at2"/>
<dbReference type="SUPFAM" id="SSF55785">
    <property type="entry name" value="PYP-like sensor domain (PAS domain)"/>
    <property type="match status" value="1"/>
</dbReference>
<protein>
    <submittedName>
        <fullName evidence="2">PAS fold-containing protein</fullName>
    </submittedName>
</protein>
<evidence type="ECO:0000313" key="2">
    <source>
        <dbReference type="EMBL" id="SFH39871.1"/>
    </source>
</evidence>
<evidence type="ECO:0000313" key="3">
    <source>
        <dbReference type="Proteomes" id="UP000199666"/>
    </source>
</evidence>
<accession>A0A1I2ZS07</accession>
<keyword evidence="3" id="KW-1185">Reference proteome</keyword>
<dbReference type="STRING" id="414048.SAMN04489864_1114"/>
<gene>
    <name evidence="2" type="ORF">SAMN04489864_1114</name>
</gene>
<organism evidence="2 3">
    <name type="scientific">Pedobacter insulae</name>
    <dbReference type="NCBI Taxonomy" id="414048"/>
    <lineage>
        <taxon>Bacteria</taxon>
        <taxon>Pseudomonadati</taxon>
        <taxon>Bacteroidota</taxon>
        <taxon>Sphingobacteriia</taxon>
        <taxon>Sphingobacteriales</taxon>
        <taxon>Sphingobacteriaceae</taxon>
        <taxon>Pedobacter</taxon>
    </lineage>
</organism>
<name>A0A1I2ZS07_9SPHI</name>
<dbReference type="InterPro" id="IPR013656">
    <property type="entry name" value="PAS_4"/>
</dbReference>
<proteinExistence type="predicted"/>
<feature type="domain" description="PAS fold-4" evidence="1">
    <location>
        <begin position="16"/>
        <end position="127"/>
    </location>
</feature>